<keyword evidence="2" id="KW-0282">Flagellum</keyword>
<reference evidence="2 3" key="1">
    <citation type="journal article" date="2020" name="ISME J.">
        <title>Comparative genomics reveals insights into cyanobacterial evolution and habitat adaptation.</title>
        <authorList>
            <person name="Chen M.Y."/>
            <person name="Teng W.K."/>
            <person name="Zhao L."/>
            <person name="Hu C.X."/>
            <person name="Zhou Y.K."/>
            <person name="Han B.P."/>
            <person name="Song L.R."/>
            <person name="Shu W.S."/>
        </authorList>
    </citation>
    <scope>NUCLEOTIDE SEQUENCE [LARGE SCALE GENOMIC DNA]</scope>
    <source>
        <strain evidence="2 3">FACHB-288</strain>
    </source>
</reference>
<keyword evidence="3" id="KW-1185">Reference proteome</keyword>
<keyword evidence="2" id="KW-0969">Cilium</keyword>
<proteinExistence type="predicted"/>
<evidence type="ECO:0000256" key="1">
    <source>
        <dbReference type="SAM" id="Phobius"/>
    </source>
</evidence>
<keyword evidence="1" id="KW-1133">Transmembrane helix</keyword>
<dbReference type="RefSeq" id="WP_190541437.1">
    <property type="nucleotide sequence ID" value="NZ_CAWPNO010000047.1"/>
</dbReference>
<protein>
    <submittedName>
        <fullName evidence="2">Flagellar motor protein</fullName>
    </submittedName>
</protein>
<name>A0ABR8A8I1_9CYAN</name>
<sequence length="237" mass="26517">MPRRTRTVPMNDTFSIWTSFTDLMSNAFMIMTLLLLLVIARNSKNNDAQIGTGADEKPTIIELPSAKYEFPSGSAVLPRNLKTDIGQNGIILKEIENNIKQIENSNKKVDVIEVIGHTDGEEVGYLKCSNQNGGNLDTKLEEVATRNRDVSILCPGSNADLGLMRALAVVKELQNVQRQQKSGLFKQLKFRAYSAAQLLLPDDRGFAPPDRSDNPKRRRIEIRFAQLGQYKTIGNKR</sequence>
<keyword evidence="1" id="KW-0472">Membrane</keyword>
<keyword evidence="2" id="KW-0966">Cell projection</keyword>
<accession>A0ABR8A8I1</accession>
<evidence type="ECO:0000313" key="2">
    <source>
        <dbReference type="EMBL" id="MBD2196296.1"/>
    </source>
</evidence>
<evidence type="ECO:0000313" key="3">
    <source>
        <dbReference type="Proteomes" id="UP000658514"/>
    </source>
</evidence>
<dbReference type="EMBL" id="JACJQH010000016">
    <property type="protein sequence ID" value="MBD2196296.1"/>
    <property type="molecule type" value="Genomic_DNA"/>
</dbReference>
<feature type="transmembrane region" description="Helical" evidence="1">
    <location>
        <begin position="20"/>
        <end position="40"/>
    </location>
</feature>
<keyword evidence="1" id="KW-0812">Transmembrane</keyword>
<dbReference type="InterPro" id="IPR036737">
    <property type="entry name" value="OmpA-like_sf"/>
</dbReference>
<comment type="caution">
    <text evidence="2">The sequence shown here is derived from an EMBL/GenBank/DDBJ whole genome shotgun (WGS) entry which is preliminary data.</text>
</comment>
<organism evidence="2 3">
    <name type="scientific">Calothrix parietina FACHB-288</name>
    <dbReference type="NCBI Taxonomy" id="2692896"/>
    <lineage>
        <taxon>Bacteria</taxon>
        <taxon>Bacillati</taxon>
        <taxon>Cyanobacteriota</taxon>
        <taxon>Cyanophyceae</taxon>
        <taxon>Nostocales</taxon>
        <taxon>Calotrichaceae</taxon>
        <taxon>Calothrix</taxon>
    </lineage>
</organism>
<gene>
    <name evidence="2" type="ORF">H6G24_12430</name>
</gene>
<dbReference type="Proteomes" id="UP000658514">
    <property type="component" value="Unassembled WGS sequence"/>
</dbReference>
<dbReference type="Gene3D" id="3.30.1330.60">
    <property type="entry name" value="OmpA-like domain"/>
    <property type="match status" value="1"/>
</dbReference>